<evidence type="ECO:0000256" key="2">
    <source>
        <dbReference type="ARBA" id="ARBA00022679"/>
    </source>
</evidence>
<feature type="binding site" evidence="4">
    <location>
        <position position="80"/>
    </location>
    <ligand>
        <name>S-adenosyl-L-methionine</name>
        <dbReference type="ChEBI" id="CHEBI:59789"/>
    </ligand>
</feature>
<keyword evidence="2 4" id="KW-0808">Transferase</keyword>
<dbReference type="GO" id="GO:0032259">
    <property type="term" value="P:methylation"/>
    <property type="evidence" value="ECO:0007669"/>
    <property type="project" value="UniProtKB-KW"/>
</dbReference>
<dbReference type="InterPro" id="IPR029063">
    <property type="entry name" value="SAM-dependent_MTases_sf"/>
</dbReference>
<dbReference type="OMA" id="MNDVMSM"/>
<dbReference type="PANTHER" id="PTHR43591:SF24">
    <property type="entry name" value="2-METHOXY-6-POLYPRENYL-1,4-BENZOQUINOL METHYLASE, MITOCHONDRIAL"/>
    <property type="match status" value="1"/>
</dbReference>
<comment type="similarity">
    <text evidence="4">Belongs to the class I-like SAM-binding methyltransferase superfamily. MenG/UbiE family.</text>
</comment>
<dbReference type="Proteomes" id="UP000321332">
    <property type="component" value="Chromosome"/>
</dbReference>
<comment type="caution">
    <text evidence="4">Lacks conserved residue(s) required for the propagation of feature annotation.</text>
</comment>
<accession>A0AAE6IJC3</accession>
<organism evidence="5 6">
    <name type="scientific">Leuconostoc carnosum</name>
    <dbReference type="NCBI Taxonomy" id="1252"/>
    <lineage>
        <taxon>Bacteria</taxon>
        <taxon>Bacillati</taxon>
        <taxon>Bacillota</taxon>
        <taxon>Bacilli</taxon>
        <taxon>Lactobacillales</taxon>
        <taxon>Lactobacillaceae</taxon>
        <taxon>Leuconostoc</taxon>
    </lineage>
</organism>
<dbReference type="PROSITE" id="PS51608">
    <property type="entry name" value="SAM_MT_UBIE"/>
    <property type="match status" value="1"/>
</dbReference>
<name>A0AAE6IJC3_LEUCA</name>
<comment type="catalytic activity">
    <reaction evidence="4">
        <text>a 2-demethylmenaquinol + S-adenosyl-L-methionine = a menaquinol + S-adenosyl-L-homocysteine + H(+)</text>
        <dbReference type="Rhea" id="RHEA:42640"/>
        <dbReference type="Rhea" id="RHEA-COMP:9539"/>
        <dbReference type="Rhea" id="RHEA-COMP:9563"/>
        <dbReference type="ChEBI" id="CHEBI:15378"/>
        <dbReference type="ChEBI" id="CHEBI:18151"/>
        <dbReference type="ChEBI" id="CHEBI:55437"/>
        <dbReference type="ChEBI" id="CHEBI:57856"/>
        <dbReference type="ChEBI" id="CHEBI:59789"/>
        <dbReference type="EC" id="2.1.1.163"/>
    </reaction>
</comment>
<evidence type="ECO:0000256" key="1">
    <source>
        <dbReference type="ARBA" id="ARBA00022603"/>
    </source>
</evidence>
<protein>
    <recommendedName>
        <fullName evidence="4">Demethylmenaquinone methyltransferase</fullName>
        <ecNumber evidence="4">2.1.1.163</ecNumber>
    </recommendedName>
</protein>
<dbReference type="PANTHER" id="PTHR43591">
    <property type="entry name" value="METHYLTRANSFERASE"/>
    <property type="match status" value="1"/>
</dbReference>
<dbReference type="GeneID" id="61187029"/>
<reference evidence="5 6" key="1">
    <citation type="submission" date="2019-06" db="EMBL/GenBank/DDBJ databases">
        <title>Genome analyses of bacteria isolated from kimchi.</title>
        <authorList>
            <person name="Lee S."/>
            <person name="Ahn S."/>
            <person name="Roh S."/>
        </authorList>
    </citation>
    <scope>NUCLEOTIDE SEQUENCE [LARGE SCALE GENOMIC DNA]</scope>
    <source>
        <strain evidence="5 6">CBA3620</strain>
    </source>
</reference>
<evidence type="ECO:0000256" key="3">
    <source>
        <dbReference type="ARBA" id="ARBA00022691"/>
    </source>
</evidence>
<dbReference type="RefSeq" id="WP_014973578.1">
    <property type="nucleotide sequence ID" value="NZ_CP042374.1"/>
</dbReference>
<evidence type="ECO:0000313" key="5">
    <source>
        <dbReference type="EMBL" id="QEA33476.1"/>
    </source>
</evidence>
<dbReference type="InterPro" id="IPR004033">
    <property type="entry name" value="UbiE/COQ5_MeTrFase"/>
</dbReference>
<dbReference type="InterPro" id="IPR023576">
    <property type="entry name" value="UbiE/COQ5_MeTrFase_CS"/>
</dbReference>
<comment type="function">
    <text evidence="4">Methyltransferase required for the conversion of demethylmenaquinol (DMKH2) to menaquinol (MKH2).</text>
</comment>
<dbReference type="PROSITE" id="PS01183">
    <property type="entry name" value="UBIE_1"/>
    <property type="match status" value="1"/>
</dbReference>
<dbReference type="EC" id="2.1.1.163" evidence="4"/>
<dbReference type="GO" id="GO:0043770">
    <property type="term" value="F:demethylmenaquinone methyltransferase activity"/>
    <property type="evidence" value="ECO:0007669"/>
    <property type="project" value="UniProtKB-UniRule"/>
</dbReference>
<dbReference type="NCBIfam" id="NF001244">
    <property type="entry name" value="PRK00216.1-5"/>
    <property type="match status" value="1"/>
</dbReference>
<evidence type="ECO:0000256" key="4">
    <source>
        <dbReference type="HAMAP-Rule" id="MF_01813"/>
    </source>
</evidence>
<feature type="binding site" evidence="4">
    <location>
        <begin position="108"/>
        <end position="109"/>
    </location>
    <ligand>
        <name>S-adenosyl-L-methionine</name>
        <dbReference type="ChEBI" id="CHEBI:59789"/>
    </ligand>
</feature>
<dbReference type="NCBIfam" id="TIGR01934">
    <property type="entry name" value="MenG_MenH_UbiE"/>
    <property type="match status" value="1"/>
</dbReference>
<proteinExistence type="inferred from homology"/>
<keyword evidence="1 4" id="KW-0489">Methyltransferase</keyword>
<keyword evidence="4" id="KW-0474">Menaquinone biosynthesis</keyword>
<dbReference type="Gene3D" id="3.40.50.150">
    <property type="entry name" value="Vaccinia Virus protein VP39"/>
    <property type="match status" value="1"/>
</dbReference>
<feature type="binding site" evidence="4">
    <location>
        <position position="59"/>
    </location>
    <ligand>
        <name>S-adenosyl-L-methionine</name>
        <dbReference type="ChEBI" id="CHEBI:59789"/>
    </ligand>
</feature>
<comment type="pathway">
    <text evidence="4">Quinol/quinone metabolism; menaquinone biosynthesis; menaquinol from 1,4-dihydroxy-2-naphthoate: step 2/2.</text>
</comment>
<dbReference type="GO" id="GO:0009234">
    <property type="term" value="P:menaquinone biosynthetic process"/>
    <property type="evidence" value="ECO:0007669"/>
    <property type="project" value="UniProtKB-UniRule"/>
</dbReference>
<dbReference type="CDD" id="cd02440">
    <property type="entry name" value="AdoMet_MTases"/>
    <property type="match status" value="1"/>
</dbReference>
<gene>
    <name evidence="5" type="primary">ubiE</name>
    <name evidence="4" type="synonym">menG</name>
    <name evidence="5" type="ORF">FGL89_04665</name>
</gene>
<dbReference type="Pfam" id="PF01209">
    <property type="entry name" value="Ubie_methyltran"/>
    <property type="match status" value="1"/>
</dbReference>
<dbReference type="AlphaFoldDB" id="A0AAE6IJC3"/>
<keyword evidence="3 4" id="KW-0949">S-adenosyl-L-methionine</keyword>
<dbReference type="HAMAP" id="MF_01813">
    <property type="entry name" value="MenG_UbiE_methyltr"/>
    <property type="match status" value="1"/>
</dbReference>
<sequence>MALSPKNTDVKALFNTIAPEYDKMNNIISFGTHKKWRQKVMSKMTIPMGAQILDLATGTADWALALADSSDETTHVTGLDFSEEMLAIGQKKVDLSDYPDRITLVQGDAMALPFDDHTFDIVTIGFGLRNLPDPTLGLQEMFRILKPGGQLVVLETSQPDNRIIKPFWKLYFGKVMPVFGKIFANGKYTEYQYLDQTTENFMDYMTLGKLMLNTGFKKVTISRFNLGAAAAHYATK</sequence>
<dbReference type="EMBL" id="CP042374">
    <property type="protein sequence ID" value="QEA33476.1"/>
    <property type="molecule type" value="Genomic_DNA"/>
</dbReference>
<evidence type="ECO:0000313" key="6">
    <source>
        <dbReference type="Proteomes" id="UP000321332"/>
    </source>
</evidence>
<dbReference type="SUPFAM" id="SSF53335">
    <property type="entry name" value="S-adenosyl-L-methionine-dependent methyltransferases"/>
    <property type="match status" value="1"/>
</dbReference>
<dbReference type="NCBIfam" id="NF001243">
    <property type="entry name" value="PRK00216.1-4"/>
    <property type="match status" value="1"/>
</dbReference>